<keyword evidence="5" id="KW-0472">Membrane</keyword>
<keyword evidence="3" id="KW-0862">Zinc</keyword>
<keyword evidence="8" id="KW-1185">Reference proteome</keyword>
<evidence type="ECO:0000256" key="1">
    <source>
        <dbReference type="ARBA" id="ARBA00022723"/>
    </source>
</evidence>
<dbReference type="SUPFAM" id="SSF57903">
    <property type="entry name" value="FYVE/PHD zinc finger"/>
    <property type="match status" value="1"/>
</dbReference>
<dbReference type="Pfam" id="PF13872">
    <property type="entry name" value="AAA_34"/>
    <property type="match status" value="2"/>
</dbReference>
<comment type="caution">
    <text evidence="7">The sequence shown here is derived from an EMBL/GenBank/DDBJ whole genome shotgun (WGS) entry which is preliminary data.</text>
</comment>
<evidence type="ECO:0000256" key="5">
    <source>
        <dbReference type="SAM" id="Phobius"/>
    </source>
</evidence>
<dbReference type="InterPro" id="IPR011011">
    <property type="entry name" value="Znf_FYVE_PHD"/>
</dbReference>
<dbReference type="PANTHER" id="PTHR12706">
    <property type="entry name" value="STRAWBERRY NOTCH-RELATED"/>
    <property type="match status" value="1"/>
</dbReference>
<dbReference type="Pfam" id="PF00628">
    <property type="entry name" value="PHD"/>
    <property type="match status" value="1"/>
</dbReference>
<dbReference type="GO" id="GO:0031490">
    <property type="term" value="F:chromatin DNA binding"/>
    <property type="evidence" value="ECO:0007669"/>
    <property type="project" value="TreeGrafter"/>
</dbReference>
<dbReference type="SMART" id="SM00249">
    <property type="entry name" value="PHD"/>
    <property type="match status" value="1"/>
</dbReference>
<evidence type="ECO:0000313" key="8">
    <source>
        <dbReference type="Proteomes" id="UP001237642"/>
    </source>
</evidence>
<keyword evidence="5" id="KW-1133">Transmembrane helix</keyword>
<dbReference type="GO" id="GO:0042393">
    <property type="term" value="F:histone binding"/>
    <property type="evidence" value="ECO:0007669"/>
    <property type="project" value="TreeGrafter"/>
</dbReference>
<dbReference type="InterPro" id="IPR026741">
    <property type="entry name" value="SNO"/>
</dbReference>
<keyword evidence="2 4" id="KW-0863">Zinc-finger</keyword>
<evidence type="ECO:0000313" key="7">
    <source>
        <dbReference type="EMBL" id="KAK1388248.1"/>
    </source>
</evidence>
<proteinExistence type="predicted"/>
<organism evidence="7 8">
    <name type="scientific">Heracleum sosnowskyi</name>
    <dbReference type="NCBI Taxonomy" id="360622"/>
    <lineage>
        <taxon>Eukaryota</taxon>
        <taxon>Viridiplantae</taxon>
        <taxon>Streptophyta</taxon>
        <taxon>Embryophyta</taxon>
        <taxon>Tracheophyta</taxon>
        <taxon>Spermatophyta</taxon>
        <taxon>Magnoliopsida</taxon>
        <taxon>eudicotyledons</taxon>
        <taxon>Gunneridae</taxon>
        <taxon>Pentapetalae</taxon>
        <taxon>asterids</taxon>
        <taxon>campanulids</taxon>
        <taxon>Apiales</taxon>
        <taxon>Apiaceae</taxon>
        <taxon>Apioideae</taxon>
        <taxon>apioid superclade</taxon>
        <taxon>Tordylieae</taxon>
        <taxon>Tordyliinae</taxon>
        <taxon>Heracleum</taxon>
    </lineage>
</organism>
<dbReference type="InterPro" id="IPR013083">
    <property type="entry name" value="Znf_RING/FYVE/PHD"/>
</dbReference>
<name>A0AAD8MYF4_9APIA</name>
<dbReference type="PROSITE" id="PS50016">
    <property type="entry name" value="ZF_PHD_2"/>
    <property type="match status" value="1"/>
</dbReference>
<keyword evidence="1" id="KW-0479">Metal-binding</keyword>
<evidence type="ECO:0000259" key="6">
    <source>
        <dbReference type="PROSITE" id="PS50016"/>
    </source>
</evidence>
<feature type="transmembrane region" description="Helical" evidence="5">
    <location>
        <begin position="105"/>
        <end position="126"/>
    </location>
</feature>
<dbReference type="GO" id="GO:0006355">
    <property type="term" value="P:regulation of DNA-templated transcription"/>
    <property type="evidence" value="ECO:0007669"/>
    <property type="project" value="InterPro"/>
</dbReference>
<protein>
    <recommendedName>
        <fullName evidence="6">PHD-type domain-containing protein</fullName>
    </recommendedName>
</protein>
<dbReference type="InterPro" id="IPR039187">
    <property type="entry name" value="SNO_AAA"/>
</dbReference>
<reference evidence="7" key="2">
    <citation type="submission" date="2023-05" db="EMBL/GenBank/DDBJ databases">
        <authorList>
            <person name="Schelkunov M.I."/>
        </authorList>
    </citation>
    <scope>NUCLEOTIDE SEQUENCE</scope>
    <source>
        <strain evidence="7">Hsosn_3</strain>
        <tissue evidence="7">Leaf</tissue>
    </source>
</reference>
<dbReference type="AlphaFoldDB" id="A0AAD8MYF4"/>
<dbReference type="GO" id="GO:0005634">
    <property type="term" value="C:nucleus"/>
    <property type="evidence" value="ECO:0007669"/>
    <property type="project" value="TreeGrafter"/>
</dbReference>
<evidence type="ECO:0000256" key="2">
    <source>
        <dbReference type="ARBA" id="ARBA00022771"/>
    </source>
</evidence>
<dbReference type="Proteomes" id="UP001237642">
    <property type="component" value="Unassembled WGS sequence"/>
</dbReference>
<dbReference type="InterPro" id="IPR001965">
    <property type="entry name" value="Znf_PHD"/>
</dbReference>
<reference evidence="7" key="1">
    <citation type="submission" date="2023-02" db="EMBL/GenBank/DDBJ databases">
        <title>Genome of toxic invasive species Heracleum sosnowskyi carries increased number of genes despite the absence of recent whole-genome duplications.</title>
        <authorList>
            <person name="Schelkunov M."/>
            <person name="Shtratnikova V."/>
            <person name="Makarenko M."/>
            <person name="Klepikova A."/>
            <person name="Omelchenko D."/>
            <person name="Novikova G."/>
            <person name="Obukhova E."/>
            <person name="Bogdanov V."/>
            <person name="Penin A."/>
            <person name="Logacheva M."/>
        </authorList>
    </citation>
    <scope>NUCLEOTIDE SEQUENCE</scope>
    <source>
        <strain evidence="7">Hsosn_3</strain>
        <tissue evidence="7">Leaf</tissue>
    </source>
</reference>
<feature type="domain" description="PHD-type" evidence="6">
    <location>
        <begin position="268"/>
        <end position="318"/>
    </location>
</feature>
<keyword evidence="5" id="KW-0812">Transmembrane</keyword>
<dbReference type="InterPro" id="IPR019787">
    <property type="entry name" value="Znf_PHD-finger"/>
</dbReference>
<accession>A0AAD8MYF4</accession>
<evidence type="ECO:0000256" key="3">
    <source>
        <dbReference type="ARBA" id="ARBA00022833"/>
    </source>
</evidence>
<dbReference type="PANTHER" id="PTHR12706:SF13">
    <property type="entry name" value="PROTEIN FORGETTER 1"/>
    <property type="match status" value="1"/>
</dbReference>
<dbReference type="GO" id="GO:0008270">
    <property type="term" value="F:zinc ion binding"/>
    <property type="evidence" value="ECO:0007669"/>
    <property type="project" value="UniProtKB-KW"/>
</dbReference>
<gene>
    <name evidence="7" type="ORF">POM88_016426</name>
</gene>
<dbReference type="EMBL" id="JAUIZM010000004">
    <property type="protein sequence ID" value="KAK1388248.1"/>
    <property type="molecule type" value="Genomic_DNA"/>
</dbReference>
<dbReference type="Gene3D" id="3.30.40.10">
    <property type="entry name" value="Zinc/RING finger domain, C3HC4 (zinc finger)"/>
    <property type="match status" value="1"/>
</dbReference>
<evidence type="ECO:0000256" key="4">
    <source>
        <dbReference type="PROSITE-ProRule" id="PRU00146"/>
    </source>
</evidence>
<sequence length="323" mass="36120">MVGTKLISKISEAGSVGVWKGEKSETRIYWGASTGLQTGDLRDALHLRQNFLRTTMSVLTWKAMLPGAWGVYYSATGASEPRNMGYMNRPGLWRTETYFLDFRDFIGTVLLMFLSLTCVLFTVVVVRCQFLLGYMLTFKGSLGKGGFGALELVAMDLNAGGMYLCCTLSYKGVKFDVVEVPLEDKMMGIELVDFISGLRELLLKKIIHCLQHLNLLSGEDGVKELYRKRPSATAGVSFKGLALYNFITLFLRHNADSEPESTKSDDEFQICESCKSKMEREKSLQCSCCKKLMHLACLVPPVKGPVSADWSCFPCKEKTEEYL</sequence>